<evidence type="ECO:0000256" key="1">
    <source>
        <dbReference type="ARBA" id="ARBA00006154"/>
    </source>
</evidence>
<evidence type="ECO:0000256" key="2">
    <source>
        <dbReference type="ARBA" id="ARBA00022679"/>
    </source>
</evidence>
<organism evidence="4">
    <name type="scientific">Fervidicoccus fontis</name>
    <dbReference type="NCBI Taxonomy" id="683846"/>
    <lineage>
        <taxon>Archaea</taxon>
        <taxon>Thermoproteota</taxon>
        <taxon>Thermoprotei</taxon>
        <taxon>Fervidicoccales</taxon>
        <taxon>Fervidicoccaceae</taxon>
        <taxon>Fervidicoccus</taxon>
    </lineage>
</organism>
<proteinExistence type="inferred from homology"/>
<keyword evidence="2" id="KW-0808">Transferase</keyword>
<dbReference type="InterPro" id="IPR013785">
    <property type="entry name" value="Aldolase_TIM"/>
</dbReference>
<accession>A0A7J3ZM20</accession>
<dbReference type="PROSITE" id="PS50991">
    <property type="entry name" value="PYR_CT"/>
    <property type="match status" value="1"/>
</dbReference>
<dbReference type="PANTHER" id="PTHR42880:SF1">
    <property type="entry name" value="ISOPROPYLMALATE_HOMOCITRATE_CITRAMALATE SYNTHASE FAMILY PROTEIN"/>
    <property type="match status" value="1"/>
</dbReference>
<feature type="domain" description="Pyruvate carboxyltransferase" evidence="3">
    <location>
        <begin position="66"/>
        <end position="337"/>
    </location>
</feature>
<comment type="similarity">
    <text evidence="1">Belongs to the alpha-IPM synthase/homocitrate synthase family.</text>
</comment>
<dbReference type="SUPFAM" id="SSF51569">
    <property type="entry name" value="Aldolase"/>
    <property type="match status" value="1"/>
</dbReference>
<evidence type="ECO:0000259" key="3">
    <source>
        <dbReference type="PROSITE" id="PS50991"/>
    </source>
</evidence>
<dbReference type="InterPro" id="IPR000891">
    <property type="entry name" value="PYR_CT"/>
</dbReference>
<dbReference type="Gene3D" id="3.20.20.70">
    <property type="entry name" value="Aldolase class I"/>
    <property type="match status" value="1"/>
</dbReference>
<dbReference type="Pfam" id="PF00682">
    <property type="entry name" value="HMGL-like"/>
    <property type="match status" value="1"/>
</dbReference>
<name>A0A7J3ZM20_9CREN</name>
<dbReference type="GO" id="GO:0016740">
    <property type="term" value="F:transferase activity"/>
    <property type="evidence" value="ECO:0007669"/>
    <property type="project" value="UniProtKB-KW"/>
</dbReference>
<dbReference type="EMBL" id="DRZC01000079">
    <property type="protein sequence ID" value="HHQ80952.1"/>
    <property type="molecule type" value="Genomic_DNA"/>
</dbReference>
<dbReference type="AlphaFoldDB" id="A0A7J3ZM20"/>
<evidence type="ECO:0000313" key="4">
    <source>
        <dbReference type="EMBL" id="HHQ80952.1"/>
    </source>
</evidence>
<sequence>MAALRSSSERREEFLRLAKKESIDSLDYEVVDVQEPELFEELFPWESPPVVLWDGIYIPVEVPDELWITDTTFRDGQQARDPYTPEQIATLYKYLHDIGGPKGKILFTELFLYTSRDREAIRRIRELDYNAPRVTGWIRASLEELRLVKDAGLEETGMLASISDYHIFYKFGGLSRSQVIEKYLTVIEEGLKNGIVMRAHLEDCTRANIPHVVVPFVKRIARLSERYGVPVRVRVPDTLGVGLPLVEAALPRSIPKIMWVLRHVCGLPSDSIEFHGHNDFHLGVANATAAWLYGAGLNNTTLLGIGERAGNVPLEAMVFIYAGIKGTLDGMNTKVLMEVVRYYEERLGYKVPEYYPLLGRNFFVTRAGIHADGTLKNVKMYLPFDTERLLGVGPGIVITPYSGTAGVAFWINQYFKLKGERKIDKNHPAVQEIHKEVLRIFEETGKTHINDQEMLELVKKYAPELVSAKAASSK</sequence>
<dbReference type="PANTHER" id="PTHR42880">
    <property type="entry name" value="HOMOCITRATE SYNTHASE"/>
    <property type="match status" value="1"/>
</dbReference>
<reference evidence="4" key="1">
    <citation type="journal article" date="2020" name="mSystems">
        <title>Genome- and Community-Level Interaction Insights into Carbon Utilization and Element Cycling Functions of Hydrothermarchaeota in Hydrothermal Sediment.</title>
        <authorList>
            <person name="Zhou Z."/>
            <person name="Liu Y."/>
            <person name="Xu W."/>
            <person name="Pan J."/>
            <person name="Luo Z.H."/>
            <person name="Li M."/>
        </authorList>
    </citation>
    <scope>NUCLEOTIDE SEQUENCE [LARGE SCALE GENOMIC DNA]</scope>
    <source>
        <strain evidence="4">SpSt-1116</strain>
    </source>
</reference>
<dbReference type="CDD" id="cd07947">
    <property type="entry name" value="DRE_TIM_Re_CS"/>
    <property type="match status" value="1"/>
</dbReference>
<protein>
    <submittedName>
        <fullName evidence="4">2-isopropylmalate synthase</fullName>
    </submittedName>
</protein>
<gene>
    <name evidence="4" type="ORF">ENM78_05845</name>
</gene>
<comment type="caution">
    <text evidence="4">The sequence shown here is derived from an EMBL/GenBank/DDBJ whole genome shotgun (WGS) entry which is preliminary data.</text>
</comment>